<dbReference type="Proteomes" id="UP000827092">
    <property type="component" value="Unassembled WGS sequence"/>
</dbReference>
<dbReference type="InterPro" id="IPR039190">
    <property type="entry name" value="TTC14"/>
</dbReference>
<evidence type="ECO:0008006" key="5">
    <source>
        <dbReference type="Google" id="ProtNLM"/>
    </source>
</evidence>
<dbReference type="SUPFAM" id="SSF48452">
    <property type="entry name" value="TPR-like"/>
    <property type="match status" value="1"/>
</dbReference>
<keyword evidence="1" id="KW-0802">TPR repeat</keyword>
<reference evidence="3 4" key="1">
    <citation type="journal article" date="2022" name="Nat. Ecol. Evol.">
        <title>A masculinizing supergene underlies an exaggerated male reproductive morph in a spider.</title>
        <authorList>
            <person name="Hendrickx F."/>
            <person name="De Corte Z."/>
            <person name="Sonet G."/>
            <person name="Van Belleghem S.M."/>
            <person name="Kostlbacher S."/>
            <person name="Vangestel C."/>
        </authorList>
    </citation>
    <scope>NUCLEOTIDE SEQUENCE [LARGE SCALE GENOMIC DNA]</scope>
    <source>
        <strain evidence="3">W744_W776</strain>
    </source>
</reference>
<comment type="caution">
    <text evidence="3">The sequence shown here is derived from an EMBL/GenBank/DDBJ whole genome shotgun (WGS) entry which is preliminary data.</text>
</comment>
<feature type="compositionally biased region" description="Basic residues" evidence="2">
    <location>
        <begin position="428"/>
        <end position="437"/>
    </location>
</feature>
<gene>
    <name evidence="3" type="ORF">JTE90_009662</name>
</gene>
<sequence length="437" mass="50666">MKLFIKEKHEFIHKDFKTSNYERPERVPDIPPMPVELFRNDPIPEKRNLFFKGLNRGDVLYLQVVNSFPDSYKLWVLAKHKAFAKVDDLGLIMYLPKLGPEMKLLKWELQKGDFIKAALCSCSLHERRLYVTLDESLLTVLGPDVEVVKLGHVTYHDLPYYIGNFKNRLSFVGYILRSDAFYNPGWSTQMSDILGFKNNHVYSFFEDWRGKTYPDQQYAVKLKEKQRLNQSVKYYNQAVLSYEERKIDETFSLLNKSLELNPKNVQALTTRGTVHANENSLRKAFVDTEEALTLDRSFEPAKKQMSKLLIALARTHLENNNYVKAQECLRMSSSLDGDNVELAKPLLDLIPTKVKNLNKTTNKNDSPVFLKPKAGSSKHHHSRKKSSSHLRKKDKKHRKKSHHYSRHSNRDSSSSSSSRSTSKDSHSSKRSKSKEKK</sequence>
<feature type="repeat" description="TPR" evidence="1">
    <location>
        <begin position="231"/>
        <end position="264"/>
    </location>
</feature>
<dbReference type="PANTHER" id="PTHR23184">
    <property type="entry name" value="TETRATRICOPEPTIDE REPEAT PROTEIN 14"/>
    <property type="match status" value="1"/>
</dbReference>
<proteinExistence type="predicted"/>
<evidence type="ECO:0000313" key="3">
    <source>
        <dbReference type="EMBL" id="KAG8175983.1"/>
    </source>
</evidence>
<dbReference type="Gene3D" id="1.25.40.10">
    <property type="entry name" value="Tetratricopeptide repeat domain"/>
    <property type="match status" value="1"/>
</dbReference>
<dbReference type="PANTHER" id="PTHR23184:SF9">
    <property type="entry name" value="TETRATRICOPEPTIDE REPEAT PROTEIN 14"/>
    <property type="match status" value="1"/>
</dbReference>
<dbReference type="SMART" id="SM00028">
    <property type="entry name" value="TPR"/>
    <property type="match status" value="3"/>
</dbReference>
<dbReference type="AlphaFoldDB" id="A0AAV6TWG9"/>
<feature type="compositionally biased region" description="Basic residues" evidence="2">
    <location>
        <begin position="376"/>
        <end position="407"/>
    </location>
</feature>
<evidence type="ECO:0000313" key="4">
    <source>
        <dbReference type="Proteomes" id="UP000827092"/>
    </source>
</evidence>
<dbReference type="InterPro" id="IPR011990">
    <property type="entry name" value="TPR-like_helical_dom_sf"/>
</dbReference>
<evidence type="ECO:0000256" key="2">
    <source>
        <dbReference type="SAM" id="MobiDB-lite"/>
    </source>
</evidence>
<dbReference type="EMBL" id="JAFNEN010000935">
    <property type="protein sequence ID" value="KAG8175983.1"/>
    <property type="molecule type" value="Genomic_DNA"/>
</dbReference>
<evidence type="ECO:0000256" key="1">
    <source>
        <dbReference type="PROSITE-ProRule" id="PRU00339"/>
    </source>
</evidence>
<dbReference type="PROSITE" id="PS50005">
    <property type="entry name" value="TPR"/>
    <property type="match status" value="1"/>
</dbReference>
<feature type="region of interest" description="Disordered" evidence="2">
    <location>
        <begin position="357"/>
        <end position="437"/>
    </location>
</feature>
<organism evidence="3 4">
    <name type="scientific">Oedothorax gibbosus</name>
    <dbReference type="NCBI Taxonomy" id="931172"/>
    <lineage>
        <taxon>Eukaryota</taxon>
        <taxon>Metazoa</taxon>
        <taxon>Ecdysozoa</taxon>
        <taxon>Arthropoda</taxon>
        <taxon>Chelicerata</taxon>
        <taxon>Arachnida</taxon>
        <taxon>Araneae</taxon>
        <taxon>Araneomorphae</taxon>
        <taxon>Entelegynae</taxon>
        <taxon>Araneoidea</taxon>
        <taxon>Linyphiidae</taxon>
        <taxon>Erigoninae</taxon>
        <taxon>Oedothorax</taxon>
    </lineage>
</organism>
<accession>A0AAV6TWG9</accession>
<name>A0AAV6TWG9_9ARAC</name>
<keyword evidence="4" id="KW-1185">Reference proteome</keyword>
<protein>
    <recommendedName>
        <fullName evidence="5">Tetratricopeptide repeat protein 14</fullName>
    </recommendedName>
</protein>
<dbReference type="InterPro" id="IPR019734">
    <property type="entry name" value="TPR_rpt"/>
</dbReference>
<feature type="compositionally biased region" description="Low complexity" evidence="2">
    <location>
        <begin position="411"/>
        <end position="420"/>
    </location>
</feature>